<name>A0ACC2NZF6_9HYME</name>
<comment type="caution">
    <text evidence="1">The sequence shown here is derived from an EMBL/GenBank/DDBJ whole genome shotgun (WGS) entry which is preliminary data.</text>
</comment>
<proteinExistence type="predicted"/>
<protein>
    <submittedName>
        <fullName evidence="1">Uncharacterized protein</fullName>
    </submittedName>
</protein>
<accession>A0ACC2NZF6</accession>
<reference evidence="1" key="1">
    <citation type="submission" date="2023-04" db="EMBL/GenBank/DDBJ databases">
        <title>A chromosome-level genome assembly of the parasitoid wasp Eretmocerus hayati.</title>
        <authorList>
            <person name="Zhong Y."/>
            <person name="Liu S."/>
            <person name="Liu Y."/>
        </authorList>
    </citation>
    <scope>NUCLEOTIDE SEQUENCE</scope>
    <source>
        <strain evidence="1">ZJU_SS_LIU_2023</strain>
    </source>
</reference>
<dbReference type="Proteomes" id="UP001239111">
    <property type="component" value="Chromosome 2"/>
</dbReference>
<keyword evidence="2" id="KW-1185">Reference proteome</keyword>
<sequence length="218" mass="25866">MMFGQKIQNHRDHDFRKESIMYLPTFPEPIDGEISTEEFLMASQQMVKLLDRFGKIFMPVKYDLQGNIDKLKRTFNKYRHSTLQKMINEEQNHKGNMVATDALMWLRRGLRMIQLFFEYLVNDLRNNQGSDDLMPNLKKSYELSLEPYHGYLAQQLFGLLSRMIPTRPQILNAIANGYDIKHEILVESINTFTKRLKENVVILESFYDKHDLENSRRV</sequence>
<dbReference type="EMBL" id="CM056742">
    <property type="protein sequence ID" value="KAJ8676565.1"/>
    <property type="molecule type" value="Genomic_DNA"/>
</dbReference>
<organism evidence="1 2">
    <name type="scientific">Eretmocerus hayati</name>
    <dbReference type="NCBI Taxonomy" id="131215"/>
    <lineage>
        <taxon>Eukaryota</taxon>
        <taxon>Metazoa</taxon>
        <taxon>Ecdysozoa</taxon>
        <taxon>Arthropoda</taxon>
        <taxon>Hexapoda</taxon>
        <taxon>Insecta</taxon>
        <taxon>Pterygota</taxon>
        <taxon>Neoptera</taxon>
        <taxon>Endopterygota</taxon>
        <taxon>Hymenoptera</taxon>
        <taxon>Apocrita</taxon>
        <taxon>Proctotrupomorpha</taxon>
        <taxon>Chalcidoidea</taxon>
        <taxon>Aphelinidae</taxon>
        <taxon>Aphelininae</taxon>
        <taxon>Eretmocerus</taxon>
    </lineage>
</organism>
<evidence type="ECO:0000313" key="2">
    <source>
        <dbReference type="Proteomes" id="UP001239111"/>
    </source>
</evidence>
<gene>
    <name evidence="1" type="ORF">QAD02_012352</name>
</gene>
<evidence type="ECO:0000313" key="1">
    <source>
        <dbReference type="EMBL" id="KAJ8676565.1"/>
    </source>
</evidence>